<dbReference type="CDD" id="cd13399">
    <property type="entry name" value="Slt35-like"/>
    <property type="match status" value="1"/>
</dbReference>
<sequence>MLRIAKVAGALCGLLMSSQVIAGGYADHQLASEFVAKLEKEGFNRAELLHILSQAERKDSILEAMSRPAERRLTWGEYRDIFIKQARIQGGVAFWDQYANSLSRAEQQFGVPAEIIVAIIGVETNFGRNMGRYRVLDALATLGFDYPKRSEFFLKELGEYLRLTREEKVDPLKHVGSYAGAMGYGQFMPSSYRHYAIDFDGDGRRDIWDNPVDAIGSVANYFVAHGWKANGVAVLPVKQPETQEWRGLLAEGLKPSTPLSSMRSQGLSVPAFLGDQDGLLMEMETASGPQLWLGLHNFYVITRYNHSRLYALAVHELAAEIRNARANAKGG</sequence>
<dbReference type="SUPFAM" id="SSF53955">
    <property type="entry name" value="Lysozyme-like"/>
    <property type="match status" value="1"/>
</dbReference>
<feature type="domain" description="Transglycosylase SLT" evidence="2">
    <location>
        <begin position="28"/>
        <end position="318"/>
    </location>
</feature>
<dbReference type="RefSeq" id="WP_035461877.1">
    <property type="nucleotide sequence ID" value="NZ_JBHLZN010000004.1"/>
</dbReference>
<dbReference type="InterPro" id="IPR023346">
    <property type="entry name" value="Lysozyme-like_dom_sf"/>
</dbReference>
<feature type="signal peptide" evidence="1">
    <location>
        <begin position="1"/>
        <end position="22"/>
    </location>
</feature>
<dbReference type="Gene3D" id="1.10.530.10">
    <property type="match status" value="1"/>
</dbReference>
<dbReference type="EMBL" id="JBHLZN010000004">
    <property type="protein sequence ID" value="MFB9887154.1"/>
    <property type="molecule type" value="Genomic_DNA"/>
</dbReference>
<name>A0ABV5ZCX8_9GAMM</name>
<dbReference type="Gene3D" id="1.10.8.350">
    <property type="entry name" value="Bacterial muramidase"/>
    <property type="match status" value="1"/>
</dbReference>
<evidence type="ECO:0000259" key="2">
    <source>
        <dbReference type="Pfam" id="PF13406"/>
    </source>
</evidence>
<gene>
    <name evidence="3" type="primary">mltB</name>
    <name evidence="3" type="ORF">ACFFLH_12110</name>
</gene>
<dbReference type="Proteomes" id="UP001589628">
    <property type="component" value="Unassembled WGS sequence"/>
</dbReference>
<protein>
    <submittedName>
        <fullName evidence="3">Lytic murein transglycosylase B</fullName>
    </submittedName>
</protein>
<dbReference type="Pfam" id="PF13406">
    <property type="entry name" value="SLT_2"/>
    <property type="match status" value="1"/>
</dbReference>
<keyword evidence="4" id="KW-1185">Reference proteome</keyword>
<comment type="caution">
    <text evidence="3">The sequence shown here is derived from an EMBL/GenBank/DDBJ whole genome shotgun (WGS) entry which is preliminary data.</text>
</comment>
<dbReference type="InterPro" id="IPR011757">
    <property type="entry name" value="Lytic_transglycosylase_MltB"/>
</dbReference>
<reference evidence="3 4" key="1">
    <citation type="submission" date="2024-09" db="EMBL/GenBank/DDBJ databases">
        <authorList>
            <person name="Sun Q."/>
            <person name="Mori K."/>
        </authorList>
    </citation>
    <scope>NUCLEOTIDE SEQUENCE [LARGE SCALE GENOMIC DNA]</scope>
    <source>
        <strain evidence="3 4">ATCC 51285</strain>
    </source>
</reference>
<evidence type="ECO:0000256" key="1">
    <source>
        <dbReference type="SAM" id="SignalP"/>
    </source>
</evidence>
<evidence type="ECO:0000313" key="3">
    <source>
        <dbReference type="EMBL" id="MFB9887154.1"/>
    </source>
</evidence>
<feature type="chain" id="PRO_5047498915" evidence="1">
    <location>
        <begin position="23"/>
        <end position="331"/>
    </location>
</feature>
<dbReference type="NCBIfam" id="TIGR02282">
    <property type="entry name" value="MltB"/>
    <property type="match status" value="1"/>
</dbReference>
<keyword evidence="1" id="KW-0732">Signal</keyword>
<proteinExistence type="predicted"/>
<organism evidence="3 4">
    <name type="scientific">Balneatrix alpica</name>
    <dbReference type="NCBI Taxonomy" id="75684"/>
    <lineage>
        <taxon>Bacteria</taxon>
        <taxon>Pseudomonadati</taxon>
        <taxon>Pseudomonadota</taxon>
        <taxon>Gammaproteobacteria</taxon>
        <taxon>Oceanospirillales</taxon>
        <taxon>Balneatrichaceae</taxon>
        <taxon>Balneatrix</taxon>
    </lineage>
</organism>
<evidence type="ECO:0000313" key="4">
    <source>
        <dbReference type="Proteomes" id="UP001589628"/>
    </source>
</evidence>
<dbReference type="PANTHER" id="PTHR30163:SF9">
    <property type="entry name" value="MEMBRANE-BOUND LYTIC MUREIN TRANSGLYCOSYLASE B"/>
    <property type="match status" value="1"/>
</dbReference>
<dbReference type="InterPro" id="IPR043426">
    <property type="entry name" value="MltB-like"/>
</dbReference>
<accession>A0ABV5ZCX8</accession>
<dbReference type="InterPro" id="IPR031304">
    <property type="entry name" value="SLT_2"/>
</dbReference>
<dbReference type="PANTHER" id="PTHR30163">
    <property type="entry name" value="MEMBRANE-BOUND LYTIC MUREIN TRANSGLYCOSYLASE B"/>
    <property type="match status" value="1"/>
</dbReference>